<gene>
    <name evidence="2" type="ORF">MSPICULIGERA_LOCUS20896</name>
</gene>
<dbReference type="PANTHER" id="PTHR24416">
    <property type="entry name" value="TYROSINE-PROTEIN KINASE RECEPTOR"/>
    <property type="match status" value="1"/>
</dbReference>
<dbReference type="AlphaFoldDB" id="A0AA36D8I9"/>
<evidence type="ECO:0000313" key="3">
    <source>
        <dbReference type="Proteomes" id="UP001177023"/>
    </source>
</evidence>
<dbReference type="GO" id="GO:0005886">
    <property type="term" value="C:plasma membrane"/>
    <property type="evidence" value="ECO:0007669"/>
    <property type="project" value="TreeGrafter"/>
</dbReference>
<dbReference type="GO" id="GO:0043235">
    <property type="term" value="C:receptor complex"/>
    <property type="evidence" value="ECO:0007669"/>
    <property type="project" value="TreeGrafter"/>
</dbReference>
<sequence length="530" mass="59953">MPPWRAILPLLLLFFQHPEAKNPERCPCAPGKTCALQGNFYPRRKIRYEKSAIPGNPNQVLHVQLALKVKEFPTYSFIAFPNETSIDATWLPSRFDTSIADRIPPKIANVSKFIDAVRIHFELPKDIKDVGMALYLLGIWGGCSGNTKDMFKGQCQLDVSTASLQRFCLPGRPCTHYENSHQLVLRRVTTAKVGVLLCLIFDKKDPWEVNETDIDIAYEKCLGNGQYSTVFTGYLSEKCRLKEKQPLLTETRKIADQDALSRSRFLAEIGLRKTIKRHSNVVNLIGVNTAPESLCILLEYCEHGSLFNFLQTKLKAYVEVHEVEQISKNGPPPAPLNSNDFLKLDHCFRVAIDICNGLEHLHSLGIIHRSLQSQNILLAADYSAKISGLASAQKEAEPSNRFRTHAHLPIKYMAPESLRNSQYTTSSDIWMFGVLFWEILTVGGLPYPSVPVIQMYTVLRKAIRPPQPLSCSDPLYSLLQDCWSFEPTLRPKLAEIRRLLLGYISSGEVHEELVTIDPCSDSYVQREEPR</sequence>
<accession>A0AA36D8I9</accession>
<dbReference type="InterPro" id="IPR050122">
    <property type="entry name" value="RTK"/>
</dbReference>
<dbReference type="Pfam" id="PF07714">
    <property type="entry name" value="PK_Tyr_Ser-Thr"/>
    <property type="match status" value="1"/>
</dbReference>
<dbReference type="GO" id="GO:0005524">
    <property type="term" value="F:ATP binding"/>
    <property type="evidence" value="ECO:0007669"/>
    <property type="project" value="InterPro"/>
</dbReference>
<comment type="caution">
    <text evidence="2">The sequence shown here is derived from an EMBL/GenBank/DDBJ whole genome shotgun (WGS) entry which is preliminary data.</text>
</comment>
<dbReference type="InterPro" id="IPR001245">
    <property type="entry name" value="Ser-Thr/Tyr_kinase_cat_dom"/>
</dbReference>
<dbReference type="InterPro" id="IPR011009">
    <property type="entry name" value="Kinase-like_dom_sf"/>
</dbReference>
<dbReference type="PANTHER" id="PTHR24416:SF548">
    <property type="entry name" value="PROTEIN KINASE DOMAIN-CONTAINING PROTEIN"/>
    <property type="match status" value="1"/>
</dbReference>
<dbReference type="Proteomes" id="UP001177023">
    <property type="component" value="Unassembled WGS sequence"/>
</dbReference>
<feature type="non-terminal residue" evidence="2">
    <location>
        <position position="1"/>
    </location>
</feature>
<keyword evidence="3" id="KW-1185">Reference proteome</keyword>
<name>A0AA36D8I9_9BILA</name>
<dbReference type="EMBL" id="CATQJA010002664">
    <property type="protein sequence ID" value="CAJ0582766.1"/>
    <property type="molecule type" value="Genomic_DNA"/>
</dbReference>
<protein>
    <recommendedName>
        <fullName evidence="1">Protein kinase domain-containing protein</fullName>
    </recommendedName>
</protein>
<dbReference type="GO" id="GO:0007169">
    <property type="term" value="P:cell surface receptor protein tyrosine kinase signaling pathway"/>
    <property type="evidence" value="ECO:0007669"/>
    <property type="project" value="TreeGrafter"/>
</dbReference>
<evidence type="ECO:0000259" key="1">
    <source>
        <dbReference type="PROSITE" id="PS50011"/>
    </source>
</evidence>
<dbReference type="GO" id="GO:0004714">
    <property type="term" value="F:transmembrane receptor protein tyrosine kinase activity"/>
    <property type="evidence" value="ECO:0007669"/>
    <property type="project" value="TreeGrafter"/>
</dbReference>
<dbReference type="Gene3D" id="3.30.200.20">
    <property type="entry name" value="Phosphorylase Kinase, domain 1"/>
    <property type="match status" value="1"/>
</dbReference>
<dbReference type="SUPFAM" id="SSF56112">
    <property type="entry name" value="Protein kinase-like (PK-like)"/>
    <property type="match status" value="1"/>
</dbReference>
<evidence type="ECO:0000313" key="2">
    <source>
        <dbReference type="EMBL" id="CAJ0582766.1"/>
    </source>
</evidence>
<dbReference type="InterPro" id="IPR000719">
    <property type="entry name" value="Prot_kinase_dom"/>
</dbReference>
<dbReference type="PRINTS" id="PR00109">
    <property type="entry name" value="TYRKINASE"/>
</dbReference>
<dbReference type="PROSITE" id="PS50011">
    <property type="entry name" value="PROTEIN_KINASE_DOM"/>
    <property type="match status" value="1"/>
</dbReference>
<reference evidence="2" key="1">
    <citation type="submission" date="2023-06" db="EMBL/GenBank/DDBJ databases">
        <authorList>
            <person name="Delattre M."/>
        </authorList>
    </citation>
    <scope>NUCLEOTIDE SEQUENCE</scope>
    <source>
        <strain evidence="2">AF72</strain>
    </source>
</reference>
<proteinExistence type="predicted"/>
<dbReference type="Gene3D" id="1.10.510.10">
    <property type="entry name" value="Transferase(Phosphotransferase) domain 1"/>
    <property type="match status" value="1"/>
</dbReference>
<organism evidence="2 3">
    <name type="scientific">Mesorhabditis spiculigera</name>
    <dbReference type="NCBI Taxonomy" id="96644"/>
    <lineage>
        <taxon>Eukaryota</taxon>
        <taxon>Metazoa</taxon>
        <taxon>Ecdysozoa</taxon>
        <taxon>Nematoda</taxon>
        <taxon>Chromadorea</taxon>
        <taxon>Rhabditida</taxon>
        <taxon>Rhabditina</taxon>
        <taxon>Rhabditomorpha</taxon>
        <taxon>Rhabditoidea</taxon>
        <taxon>Rhabditidae</taxon>
        <taxon>Mesorhabditinae</taxon>
        <taxon>Mesorhabditis</taxon>
    </lineage>
</organism>
<feature type="domain" description="Protein kinase" evidence="1">
    <location>
        <begin position="216"/>
        <end position="513"/>
    </location>
</feature>